<dbReference type="PROSITE" id="PS00041">
    <property type="entry name" value="HTH_ARAC_FAMILY_1"/>
    <property type="match status" value="1"/>
</dbReference>
<evidence type="ECO:0000259" key="6">
    <source>
        <dbReference type="PROSITE" id="PS01124"/>
    </source>
</evidence>
<dbReference type="AlphaFoldDB" id="A0A4R0I013"/>
<keyword evidence="2" id="KW-0805">Transcription regulation</keyword>
<keyword evidence="8" id="KW-1185">Reference proteome</keyword>
<dbReference type="InterPro" id="IPR003313">
    <property type="entry name" value="AraC-bd"/>
</dbReference>
<evidence type="ECO:0000313" key="7">
    <source>
        <dbReference type="EMBL" id="TCC17963.1"/>
    </source>
</evidence>
<dbReference type="InterPro" id="IPR014710">
    <property type="entry name" value="RmlC-like_jellyroll"/>
</dbReference>
<dbReference type="SMART" id="SM00342">
    <property type="entry name" value="HTH_ARAC"/>
    <property type="match status" value="1"/>
</dbReference>
<dbReference type="InterPro" id="IPR018060">
    <property type="entry name" value="HTH_AraC"/>
</dbReference>
<keyword evidence="3" id="KW-0238">DNA-binding</keyword>
<dbReference type="GO" id="GO:0003700">
    <property type="term" value="F:DNA-binding transcription factor activity"/>
    <property type="evidence" value="ECO:0007669"/>
    <property type="project" value="InterPro"/>
</dbReference>
<dbReference type="Gene3D" id="1.10.10.60">
    <property type="entry name" value="Homeodomain-like"/>
    <property type="match status" value="2"/>
</dbReference>
<keyword evidence="5" id="KW-0804">Transcription</keyword>
<keyword evidence="4" id="KW-0010">Activator</keyword>
<dbReference type="Pfam" id="PF02311">
    <property type="entry name" value="AraC_binding"/>
    <property type="match status" value="1"/>
</dbReference>
<dbReference type="EMBL" id="SJKA01000025">
    <property type="protein sequence ID" value="TCC17963.1"/>
    <property type="molecule type" value="Genomic_DNA"/>
</dbReference>
<dbReference type="InterPro" id="IPR009057">
    <property type="entry name" value="Homeodomain-like_sf"/>
</dbReference>
<sequence>MTTAQKNTVQNTVQKNTVQESEQEIIRTYLDRLRLDLVVAARITKVHREWSRPLMPDPFSRLYLILEGQGRLVVGDQELYPRPGELVYLPADVPVSYETISDDVFRKHWLHFNALIGDRDIGEMLTLPYIVPSKAPEEAAALFEQVGAADRDPPGLATPLRLRSALTALFAHYLDSAPPGSVRLSERQTSESGIVQYIQDNLATLPSVEELAAVFGYDLPSFLRHFRTEFGLSPKQYIKRARIEWAQRELTATARPMEEIAAAVGMDQSYFSKVFRQVSSVTPSEYRKLYRPNN</sequence>
<dbReference type="SUPFAM" id="SSF46689">
    <property type="entry name" value="Homeodomain-like"/>
    <property type="match status" value="2"/>
</dbReference>
<evidence type="ECO:0000313" key="8">
    <source>
        <dbReference type="Proteomes" id="UP000292695"/>
    </source>
</evidence>
<evidence type="ECO:0000256" key="4">
    <source>
        <dbReference type="ARBA" id="ARBA00023159"/>
    </source>
</evidence>
<accession>A0A4R0I013</accession>
<protein>
    <submittedName>
        <fullName evidence="7">AraC family transcriptional regulator</fullName>
    </submittedName>
</protein>
<dbReference type="RefSeq" id="WP_131296228.1">
    <property type="nucleotide sequence ID" value="NZ_SJKA01000025.1"/>
</dbReference>
<dbReference type="Gene3D" id="2.60.120.10">
    <property type="entry name" value="Jelly Rolls"/>
    <property type="match status" value="1"/>
</dbReference>
<dbReference type="InterPro" id="IPR018062">
    <property type="entry name" value="HTH_AraC-typ_CS"/>
</dbReference>
<comment type="caution">
    <text evidence="7">The sequence shown here is derived from an EMBL/GenBank/DDBJ whole genome shotgun (WGS) entry which is preliminary data.</text>
</comment>
<evidence type="ECO:0000256" key="1">
    <source>
        <dbReference type="ARBA" id="ARBA00022490"/>
    </source>
</evidence>
<dbReference type="PANTHER" id="PTHR46796:SF13">
    <property type="entry name" value="HTH-TYPE TRANSCRIPTIONAL ACTIVATOR RHAS"/>
    <property type="match status" value="1"/>
</dbReference>
<keyword evidence="1" id="KW-0963">Cytoplasm</keyword>
<dbReference type="InterPro" id="IPR037923">
    <property type="entry name" value="HTH-like"/>
</dbReference>
<dbReference type="PANTHER" id="PTHR46796">
    <property type="entry name" value="HTH-TYPE TRANSCRIPTIONAL ACTIVATOR RHAS-RELATED"/>
    <property type="match status" value="1"/>
</dbReference>
<proteinExistence type="predicted"/>
<gene>
    <name evidence="7" type="ORF">E0H50_39255</name>
</gene>
<name>A0A4R0I013_9ACTN</name>
<dbReference type="OrthoDB" id="3186094at2"/>
<dbReference type="PROSITE" id="PS01124">
    <property type="entry name" value="HTH_ARAC_FAMILY_2"/>
    <property type="match status" value="1"/>
</dbReference>
<dbReference type="GO" id="GO:0043565">
    <property type="term" value="F:sequence-specific DNA binding"/>
    <property type="evidence" value="ECO:0007669"/>
    <property type="project" value="InterPro"/>
</dbReference>
<dbReference type="Pfam" id="PF12833">
    <property type="entry name" value="HTH_18"/>
    <property type="match status" value="1"/>
</dbReference>
<dbReference type="SUPFAM" id="SSF51215">
    <property type="entry name" value="Regulatory protein AraC"/>
    <property type="match status" value="1"/>
</dbReference>
<dbReference type="InterPro" id="IPR050204">
    <property type="entry name" value="AraC_XylS_family_regulators"/>
</dbReference>
<evidence type="ECO:0000256" key="5">
    <source>
        <dbReference type="ARBA" id="ARBA00023163"/>
    </source>
</evidence>
<evidence type="ECO:0000256" key="3">
    <source>
        <dbReference type="ARBA" id="ARBA00023125"/>
    </source>
</evidence>
<organism evidence="7 8">
    <name type="scientific">Kribbella sindirgiensis</name>
    <dbReference type="NCBI Taxonomy" id="1124744"/>
    <lineage>
        <taxon>Bacteria</taxon>
        <taxon>Bacillati</taxon>
        <taxon>Actinomycetota</taxon>
        <taxon>Actinomycetes</taxon>
        <taxon>Propionibacteriales</taxon>
        <taxon>Kribbellaceae</taxon>
        <taxon>Kribbella</taxon>
    </lineage>
</organism>
<evidence type="ECO:0000256" key="2">
    <source>
        <dbReference type="ARBA" id="ARBA00023015"/>
    </source>
</evidence>
<dbReference type="Proteomes" id="UP000292695">
    <property type="component" value="Unassembled WGS sequence"/>
</dbReference>
<feature type="domain" description="HTH araC/xylS-type" evidence="6">
    <location>
        <begin position="192"/>
        <end position="289"/>
    </location>
</feature>
<reference evidence="7 8" key="1">
    <citation type="submission" date="2019-02" db="EMBL/GenBank/DDBJ databases">
        <title>Kribbella capetownensis sp. nov. and Kribbella speibonae sp. nov., isolated from soil.</title>
        <authorList>
            <person name="Curtis S.M."/>
            <person name="Norton I."/>
            <person name="Everest G.J."/>
            <person name="Meyers P.R."/>
        </authorList>
    </citation>
    <scope>NUCLEOTIDE SEQUENCE [LARGE SCALE GENOMIC DNA]</scope>
    <source>
        <strain evidence="7 8">DSM 27082</strain>
    </source>
</reference>